<proteinExistence type="predicted"/>
<keyword evidence="1" id="KW-0472">Membrane</keyword>
<sequence>MSNKKADISQIRKYLNGELNAKAMHQLEHEALDDPFLMDALEGYEMSGKDQQGNLSKLGGRLQERTAEKKGRVISWKVWSIAASILVILTIGGLWLKNSSPIVERERVADVVQAPQANKTQVVPPKKDTVVVPNTPAAHPEALVAQNIKPAPVVKDVIKQPVAQPNDKAVYQQEISATDNKQAAASPATDYAYNKAKQPASPVLREVIIPAYKKDNTQQLSEAVVIGYTSQSKKDSLDNTIALRRSKAAKASILPGKVDGLTVIPADPKSQAEASRITGIIISKGDGSPVIGAAIRIKGTNKSTVTDTNGKFALSASPSANETLDIASIGFERKQISAKVGDSLKVELKDASSSLNEVVVTGYGSKKDDDLTEPVSQNAHPQNNWSDFKKYLQSNAVLPDGSIGNVSVSFTVAADGSLNDFKIKKGLNTVADQKAIDLIKNGPSWIGNNNHKPEQVTVKVKFQKQQ</sequence>
<evidence type="ECO:0000256" key="1">
    <source>
        <dbReference type="SAM" id="Phobius"/>
    </source>
</evidence>
<accession>A0ABR6PEK0</accession>
<dbReference type="Pfam" id="PF13715">
    <property type="entry name" value="CarbopepD_reg_2"/>
    <property type="match status" value="1"/>
</dbReference>
<evidence type="ECO:0008006" key="4">
    <source>
        <dbReference type="Google" id="ProtNLM"/>
    </source>
</evidence>
<reference evidence="2 3" key="1">
    <citation type="submission" date="2020-08" db="EMBL/GenBank/DDBJ databases">
        <title>Genomic Encyclopedia of Type Strains, Phase IV (KMG-V): Genome sequencing to study the core and pangenomes of soil and plant-associated prokaryotes.</title>
        <authorList>
            <person name="Whitman W."/>
        </authorList>
    </citation>
    <scope>NUCLEOTIDE SEQUENCE [LARGE SCALE GENOMIC DNA]</scope>
    <source>
        <strain evidence="2 3">ANJLi2</strain>
    </source>
</reference>
<evidence type="ECO:0000313" key="2">
    <source>
        <dbReference type="EMBL" id="MBB6108190.1"/>
    </source>
</evidence>
<evidence type="ECO:0000313" key="3">
    <source>
        <dbReference type="Proteomes" id="UP000541583"/>
    </source>
</evidence>
<dbReference type="RefSeq" id="WP_076371683.1">
    <property type="nucleotide sequence ID" value="NZ_FTMG01000002.1"/>
</dbReference>
<keyword evidence="1" id="KW-1133">Transmembrane helix</keyword>
<dbReference type="Proteomes" id="UP000541583">
    <property type="component" value="Unassembled WGS sequence"/>
</dbReference>
<feature type="transmembrane region" description="Helical" evidence="1">
    <location>
        <begin position="78"/>
        <end position="96"/>
    </location>
</feature>
<gene>
    <name evidence="2" type="ORF">HDF23_000925</name>
</gene>
<dbReference type="Gene3D" id="3.30.1150.10">
    <property type="match status" value="1"/>
</dbReference>
<comment type="caution">
    <text evidence="2">The sequence shown here is derived from an EMBL/GenBank/DDBJ whole genome shotgun (WGS) entry which is preliminary data.</text>
</comment>
<protein>
    <recommendedName>
        <fullName evidence="4">TonB family C-terminal domain-containing protein</fullName>
    </recommendedName>
</protein>
<dbReference type="EMBL" id="JACHCB010000002">
    <property type="protein sequence ID" value="MBB6108190.1"/>
    <property type="molecule type" value="Genomic_DNA"/>
</dbReference>
<dbReference type="Gene3D" id="2.60.40.1120">
    <property type="entry name" value="Carboxypeptidase-like, regulatory domain"/>
    <property type="match status" value="1"/>
</dbReference>
<organism evidence="2 3">
    <name type="scientific">Mucilaginibacter lappiensis</name>
    <dbReference type="NCBI Taxonomy" id="354630"/>
    <lineage>
        <taxon>Bacteria</taxon>
        <taxon>Pseudomonadati</taxon>
        <taxon>Bacteroidota</taxon>
        <taxon>Sphingobacteriia</taxon>
        <taxon>Sphingobacteriales</taxon>
        <taxon>Sphingobacteriaceae</taxon>
        <taxon>Mucilaginibacter</taxon>
    </lineage>
</organism>
<keyword evidence="1" id="KW-0812">Transmembrane</keyword>
<name>A0ABR6PEK0_9SPHI</name>
<dbReference type="SUPFAM" id="SSF49464">
    <property type="entry name" value="Carboxypeptidase regulatory domain-like"/>
    <property type="match status" value="1"/>
</dbReference>
<keyword evidence="3" id="KW-1185">Reference proteome</keyword>
<dbReference type="InterPro" id="IPR008969">
    <property type="entry name" value="CarboxyPept-like_regulatory"/>
</dbReference>